<dbReference type="GeneID" id="88359052"/>
<dbReference type="KEGG" id="ntp:CRH09_16890"/>
<evidence type="ECO:0000256" key="1">
    <source>
        <dbReference type="ARBA" id="ARBA00012771"/>
    </source>
</evidence>
<proteinExistence type="predicted"/>
<reference evidence="7 8" key="1">
    <citation type="submission" date="2017-10" db="EMBL/GenBank/DDBJ databases">
        <title>Comparative genomics between pathogenic Norcardia.</title>
        <authorList>
            <person name="Zeng L."/>
        </authorList>
    </citation>
    <scope>NUCLEOTIDE SEQUENCE [LARGE SCALE GENOMIC DNA]</scope>
    <source>
        <strain evidence="7 8">NC_YFY_NT001</strain>
    </source>
</reference>
<dbReference type="SUPFAM" id="SSF53335">
    <property type="entry name" value="S-adenosyl-L-methionine-dependent methyltransferases"/>
    <property type="match status" value="1"/>
</dbReference>
<accession>A0A291RJ79</accession>
<evidence type="ECO:0000259" key="6">
    <source>
        <dbReference type="Pfam" id="PF05175"/>
    </source>
</evidence>
<dbReference type="CDD" id="cd02440">
    <property type="entry name" value="AdoMet_MTases"/>
    <property type="match status" value="1"/>
</dbReference>
<dbReference type="GO" id="GO:0032259">
    <property type="term" value="P:methylation"/>
    <property type="evidence" value="ECO:0007669"/>
    <property type="project" value="UniProtKB-KW"/>
</dbReference>
<dbReference type="InterPro" id="IPR004556">
    <property type="entry name" value="HemK-like"/>
</dbReference>
<keyword evidence="4" id="KW-0949">S-adenosyl-L-methionine</keyword>
<evidence type="ECO:0000256" key="2">
    <source>
        <dbReference type="ARBA" id="ARBA00022603"/>
    </source>
</evidence>
<dbReference type="Proteomes" id="UP000221961">
    <property type="component" value="Chromosome"/>
</dbReference>
<dbReference type="AlphaFoldDB" id="A0A291RJ79"/>
<keyword evidence="3" id="KW-0808">Transferase</keyword>
<dbReference type="InterPro" id="IPR007848">
    <property type="entry name" value="Small_mtfrase_dom"/>
</dbReference>
<gene>
    <name evidence="7" type="ORF">CRH09_16890</name>
</gene>
<dbReference type="GO" id="GO:0102559">
    <property type="term" value="F:peptide chain release factor N(5)-glutamine methyltransferase activity"/>
    <property type="evidence" value="ECO:0007669"/>
    <property type="project" value="UniProtKB-EC"/>
</dbReference>
<evidence type="ECO:0000313" key="7">
    <source>
        <dbReference type="EMBL" id="ATL67626.1"/>
    </source>
</evidence>
<evidence type="ECO:0000256" key="5">
    <source>
        <dbReference type="ARBA" id="ARBA00048391"/>
    </source>
</evidence>
<feature type="domain" description="Methyltransferase small" evidence="6">
    <location>
        <begin position="90"/>
        <end position="175"/>
    </location>
</feature>
<evidence type="ECO:0000313" key="8">
    <source>
        <dbReference type="Proteomes" id="UP000221961"/>
    </source>
</evidence>
<dbReference type="Pfam" id="PF05175">
    <property type="entry name" value="MTS"/>
    <property type="match status" value="1"/>
</dbReference>
<sequence length="265" mass="27627">MTTPDHDALVTALRAAGCVFAEEEAALLTAAASAPTELKGLVAQRVSGVPLEHLLGWTEFRGLRVAVAPGVFVPRQRTGFLVEQAVALTAPGRDAVVLDLCCGSGALGLATVTELARRGIRARLTASDIEPAAVACARRNLRALDARVVEGDLYSPLPPELAGRVDILLANTPYVPTDAIAGMPPEAREHEPRRALDGGPDGLDVFRRVTAAAPTWLAPGGRLLVEASHAQVPIATGILADRGLVPTVAESDELDATVVIGTKPR</sequence>
<comment type="catalytic activity">
    <reaction evidence="5">
        <text>L-glutaminyl-[peptide chain release factor] + S-adenosyl-L-methionine = N(5)-methyl-L-glutaminyl-[peptide chain release factor] + S-adenosyl-L-homocysteine + H(+)</text>
        <dbReference type="Rhea" id="RHEA:42896"/>
        <dbReference type="Rhea" id="RHEA-COMP:10271"/>
        <dbReference type="Rhea" id="RHEA-COMP:10272"/>
        <dbReference type="ChEBI" id="CHEBI:15378"/>
        <dbReference type="ChEBI" id="CHEBI:30011"/>
        <dbReference type="ChEBI" id="CHEBI:57856"/>
        <dbReference type="ChEBI" id="CHEBI:59789"/>
        <dbReference type="ChEBI" id="CHEBI:61891"/>
        <dbReference type="EC" id="2.1.1.297"/>
    </reaction>
</comment>
<dbReference type="InterPro" id="IPR029063">
    <property type="entry name" value="SAM-dependent_MTases_sf"/>
</dbReference>
<dbReference type="EC" id="2.1.1.297" evidence="1"/>
<dbReference type="RefSeq" id="WP_098694754.1">
    <property type="nucleotide sequence ID" value="NZ_CP023778.1"/>
</dbReference>
<dbReference type="InterPro" id="IPR050320">
    <property type="entry name" value="N5-glutamine_MTase"/>
</dbReference>
<dbReference type="NCBIfam" id="TIGR00536">
    <property type="entry name" value="hemK_fam"/>
    <property type="match status" value="1"/>
</dbReference>
<dbReference type="PANTHER" id="PTHR18895">
    <property type="entry name" value="HEMK METHYLTRANSFERASE"/>
    <property type="match status" value="1"/>
</dbReference>
<evidence type="ECO:0000256" key="3">
    <source>
        <dbReference type="ARBA" id="ARBA00022679"/>
    </source>
</evidence>
<protein>
    <recommendedName>
        <fullName evidence="1">peptide chain release factor N(5)-glutamine methyltransferase</fullName>
        <ecNumber evidence="1">2.1.1.297</ecNumber>
    </recommendedName>
</protein>
<dbReference type="InterPro" id="IPR022446">
    <property type="entry name" value="MeTrfrase_put"/>
</dbReference>
<dbReference type="Gene3D" id="3.40.50.150">
    <property type="entry name" value="Vaccinia Virus protein VP39"/>
    <property type="match status" value="1"/>
</dbReference>
<evidence type="ECO:0000256" key="4">
    <source>
        <dbReference type="ARBA" id="ARBA00022691"/>
    </source>
</evidence>
<organism evidence="7 8">
    <name type="scientific">Nocardia terpenica</name>
    <dbReference type="NCBI Taxonomy" id="455432"/>
    <lineage>
        <taxon>Bacteria</taxon>
        <taxon>Bacillati</taxon>
        <taxon>Actinomycetota</taxon>
        <taxon>Actinomycetes</taxon>
        <taxon>Mycobacteriales</taxon>
        <taxon>Nocardiaceae</taxon>
        <taxon>Nocardia</taxon>
    </lineage>
</organism>
<keyword evidence="2" id="KW-0489">Methyltransferase</keyword>
<name>A0A291RJ79_9NOCA</name>
<dbReference type="PANTHER" id="PTHR18895:SF74">
    <property type="entry name" value="MTRF1L RELEASE FACTOR GLUTAMINE METHYLTRANSFERASE"/>
    <property type="match status" value="1"/>
</dbReference>
<dbReference type="EMBL" id="CP023778">
    <property type="protein sequence ID" value="ATL67626.1"/>
    <property type="molecule type" value="Genomic_DNA"/>
</dbReference>
<dbReference type="NCBIfam" id="TIGR03704">
    <property type="entry name" value="PrmC_rel_meth"/>
    <property type="match status" value="1"/>
</dbReference>